<dbReference type="Pfam" id="PF11916">
    <property type="entry name" value="Vac14_Fig4_bd"/>
    <property type="match status" value="1"/>
</dbReference>
<dbReference type="OrthoDB" id="5574975at2759"/>
<dbReference type="Pfam" id="PF12755">
    <property type="entry name" value="Vac14_Fab1_bd"/>
    <property type="match status" value="1"/>
</dbReference>
<keyword evidence="7" id="KW-1185">Reference proteome</keyword>
<dbReference type="InterPro" id="IPR011989">
    <property type="entry name" value="ARM-like"/>
</dbReference>
<proteinExistence type="inferred from homology"/>
<dbReference type="InterPro" id="IPR016024">
    <property type="entry name" value="ARM-type_fold"/>
</dbReference>
<dbReference type="Gene3D" id="1.25.10.10">
    <property type="entry name" value="Leucine-rich Repeat Variant"/>
    <property type="match status" value="3"/>
</dbReference>
<dbReference type="GO" id="GO:0070772">
    <property type="term" value="C:PAS complex"/>
    <property type="evidence" value="ECO:0007669"/>
    <property type="project" value="InterPro"/>
</dbReference>
<dbReference type="PANTHER" id="PTHR16023">
    <property type="entry name" value="TAX1 BINDING PROTEIN-RELATED"/>
    <property type="match status" value="1"/>
</dbReference>
<gene>
    <name evidence="6" type="ORF">SteCoe_9457</name>
</gene>
<evidence type="ECO:0000313" key="7">
    <source>
        <dbReference type="Proteomes" id="UP000187209"/>
    </source>
</evidence>
<dbReference type="InterPro" id="IPR026825">
    <property type="entry name" value="Vac14"/>
</dbReference>
<protein>
    <recommendedName>
        <fullName evidence="5">Vacuolar protein 14 C-terminal Fig4-binding domain-containing protein</fullName>
    </recommendedName>
</protein>
<accession>A0A1R2CHT9</accession>
<evidence type="ECO:0000256" key="4">
    <source>
        <dbReference type="ARBA" id="ARBA00023136"/>
    </source>
</evidence>
<dbReference type="PANTHER" id="PTHR16023:SF0">
    <property type="entry name" value="PROTEIN VAC14 HOMOLOG"/>
    <property type="match status" value="1"/>
</dbReference>
<evidence type="ECO:0000256" key="2">
    <source>
        <dbReference type="ARBA" id="ARBA00010225"/>
    </source>
</evidence>
<comment type="subcellular location">
    <subcellularLocation>
        <location evidence="1">Endomembrane system</location>
    </subcellularLocation>
</comment>
<dbReference type="EMBL" id="MPUH01000147">
    <property type="protein sequence ID" value="OMJ88592.1"/>
    <property type="molecule type" value="Genomic_DNA"/>
</dbReference>
<dbReference type="SUPFAM" id="SSF48371">
    <property type="entry name" value="ARM repeat"/>
    <property type="match status" value="1"/>
</dbReference>
<dbReference type="Proteomes" id="UP000187209">
    <property type="component" value="Unassembled WGS sequence"/>
</dbReference>
<evidence type="ECO:0000259" key="5">
    <source>
        <dbReference type="Pfam" id="PF11916"/>
    </source>
</evidence>
<keyword evidence="4" id="KW-0472">Membrane</keyword>
<comment type="similarity">
    <text evidence="2">Belongs to the VAC14 family.</text>
</comment>
<dbReference type="GO" id="GO:0006661">
    <property type="term" value="P:phosphatidylinositol biosynthetic process"/>
    <property type="evidence" value="ECO:0007669"/>
    <property type="project" value="InterPro"/>
</dbReference>
<dbReference type="InterPro" id="IPR021841">
    <property type="entry name" value="VAC14_Fig4p-bd"/>
</dbReference>
<evidence type="ECO:0000256" key="3">
    <source>
        <dbReference type="ARBA" id="ARBA00022737"/>
    </source>
</evidence>
<evidence type="ECO:0000256" key="1">
    <source>
        <dbReference type="ARBA" id="ARBA00004308"/>
    </source>
</evidence>
<name>A0A1R2CHT9_9CILI</name>
<dbReference type="AlphaFoldDB" id="A0A1R2CHT9"/>
<organism evidence="6 7">
    <name type="scientific">Stentor coeruleus</name>
    <dbReference type="NCBI Taxonomy" id="5963"/>
    <lineage>
        <taxon>Eukaryota</taxon>
        <taxon>Sar</taxon>
        <taxon>Alveolata</taxon>
        <taxon>Ciliophora</taxon>
        <taxon>Postciliodesmatophora</taxon>
        <taxon>Heterotrichea</taxon>
        <taxon>Heterotrichida</taxon>
        <taxon>Stentoridae</taxon>
        <taxon>Stentor</taxon>
    </lineage>
</organism>
<keyword evidence="3" id="KW-0677">Repeat</keyword>
<sequence>MNQTYDVDRSVSDVSFGVMTERLLSSSSASFPIKKEIPAQVLKQLIDKSNEKRKQAGYDLQKVLLVHTEKGNIQMIRSAIEMFKVDYIESSLEILKKAGLMAFSAIASTVIINDEFLTLTPLLIYPVISCFRDNDCKIRYSAIEAMYNISKSCKSKVLESFDTIFRPMSDLFADNDQNVKKAVEKLDSLLKTLVVECEANTKIFSIHKFMQIIREMVMSSTSHNVQKLLVSWLIVLDSIPNFSLIGYLSCFFEGIFLMLASKMEPVKKSAFSFLSDIKKEILQAIYGELDLLFVMQTLAKLTGHANEGVRIEAITWTSELLDKSDKILFKIFSIILSSTLQCLADTSPRISEKAANVNMKLLKFFKTTSRETTIHQYEETVEVLMQFINHESKVTKESILEWIISLQAIHPESIESKLEQLLETLSSRITDPEESVVEGALQVLCTIADYKGYFDKVIAIILKLFSQNHLILDQKAGHIIPCLCKNLGTEAVYRSMATMLMHNRNQRFVEKIVCVLHELILIDSSLEVLREKLKHCLENEDYECIEFFEVLFKAWCFNPVSALSLVFLVQAYELSYEMLHILSRSPITSELLTQLARFVQFLNSPAFVYLRLQLLNHYKYPYLLRSLYAILMILPSSRAYSALKVRLKDVAALHNNLPVQEEQKNTKIYSVRFEELSACFASIIMPNHRKLRVTMKTHERFSIFSSLSEDSKIFEPFGKNE</sequence>
<reference evidence="6 7" key="1">
    <citation type="submission" date="2016-11" db="EMBL/GenBank/DDBJ databases">
        <title>The macronuclear genome of Stentor coeruleus: a giant cell with tiny introns.</title>
        <authorList>
            <person name="Slabodnick M."/>
            <person name="Ruby J.G."/>
            <person name="Reiff S.B."/>
            <person name="Swart E.C."/>
            <person name="Gosai S."/>
            <person name="Prabakaran S."/>
            <person name="Witkowska E."/>
            <person name="Larue G.E."/>
            <person name="Fisher S."/>
            <person name="Freeman R.M."/>
            <person name="Gunawardena J."/>
            <person name="Chu W."/>
            <person name="Stover N.A."/>
            <person name="Gregory B.D."/>
            <person name="Nowacki M."/>
            <person name="Derisi J."/>
            <person name="Roy S.W."/>
            <person name="Marshall W.F."/>
            <person name="Sood P."/>
        </authorList>
    </citation>
    <scope>NUCLEOTIDE SEQUENCE [LARGE SCALE GENOMIC DNA]</scope>
    <source>
        <strain evidence="6">WM001</strain>
    </source>
</reference>
<feature type="domain" description="Vacuolar protein 14 C-terminal Fig4-binding" evidence="5">
    <location>
        <begin position="471"/>
        <end position="649"/>
    </location>
</feature>
<dbReference type="GO" id="GO:0010008">
    <property type="term" value="C:endosome membrane"/>
    <property type="evidence" value="ECO:0007669"/>
    <property type="project" value="TreeGrafter"/>
</dbReference>
<evidence type="ECO:0000313" key="6">
    <source>
        <dbReference type="EMBL" id="OMJ88592.1"/>
    </source>
</evidence>
<comment type="caution">
    <text evidence="6">The sequence shown here is derived from an EMBL/GenBank/DDBJ whole genome shotgun (WGS) entry which is preliminary data.</text>
</comment>